<feature type="domain" description="Glycoside hydrolase 35 catalytic" evidence="2">
    <location>
        <begin position="15"/>
        <end position="100"/>
    </location>
</feature>
<name>A0A915KYF7_ROMCU</name>
<dbReference type="Proteomes" id="UP000887565">
    <property type="component" value="Unplaced"/>
</dbReference>
<dbReference type="WBParaSite" id="nRc.2.0.1.t43856-RA">
    <property type="protein sequence ID" value="nRc.2.0.1.t43856-RA"/>
    <property type="gene ID" value="nRc.2.0.1.g43856"/>
</dbReference>
<keyword evidence="3" id="KW-1185">Reference proteome</keyword>
<organism evidence="3 4">
    <name type="scientific">Romanomermis culicivorax</name>
    <name type="common">Nematode worm</name>
    <dbReference type="NCBI Taxonomy" id="13658"/>
    <lineage>
        <taxon>Eukaryota</taxon>
        <taxon>Metazoa</taxon>
        <taxon>Ecdysozoa</taxon>
        <taxon>Nematoda</taxon>
        <taxon>Enoplea</taxon>
        <taxon>Dorylaimia</taxon>
        <taxon>Mermithida</taxon>
        <taxon>Mermithoidea</taxon>
        <taxon>Mermithidae</taxon>
        <taxon>Romanomermis</taxon>
    </lineage>
</organism>
<dbReference type="InterPro" id="IPR001944">
    <property type="entry name" value="Glycoside_Hdrlase_35"/>
</dbReference>
<dbReference type="GO" id="GO:0004553">
    <property type="term" value="F:hydrolase activity, hydrolyzing O-glycosyl compounds"/>
    <property type="evidence" value="ECO:0007669"/>
    <property type="project" value="InterPro"/>
</dbReference>
<evidence type="ECO:0000313" key="3">
    <source>
        <dbReference type="Proteomes" id="UP000887565"/>
    </source>
</evidence>
<evidence type="ECO:0000259" key="2">
    <source>
        <dbReference type="Pfam" id="PF01301"/>
    </source>
</evidence>
<accession>A0A915KYF7</accession>
<dbReference type="PRINTS" id="PR00742">
    <property type="entry name" value="GLHYDRLASE35"/>
</dbReference>
<dbReference type="InterPro" id="IPR031330">
    <property type="entry name" value="Gly_Hdrlase_35_cat"/>
</dbReference>
<dbReference type="Pfam" id="PF01301">
    <property type="entry name" value="Glyco_hydro_35"/>
    <property type="match status" value="1"/>
</dbReference>
<dbReference type="Gene3D" id="3.20.20.80">
    <property type="entry name" value="Glycosidases"/>
    <property type="match status" value="1"/>
</dbReference>
<sequence>MGRLLVQLALRLPCDRNVFAFINLAHELGLYVIVRPGPYICAEWDFGGLPAWLLSDPLMAVRTLYPGFFEPARRYLNDILSRLRPYQYSRGGPILAFQVE</sequence>
<dbReference type="AlphaFoldDB" id="A0A915KYF7"/>
<evidence type="ECO:0000313" key="4">
    <source>
        <dbReference type="WBParaSite" id="nRc.2.0.1.t43856-RA"/>
    </source>
</evidence>
<reference evidence="4" key="1">
    <citation type="submission" date="2022-11" db="UniProtKB">
        <authorList>
            <consortium name="WormBaseParasite"/>
        </authorList>
    </citation>
    <scope>IDENTIFICATION</scope>
</reference>
<evidence type="ECO:0000256" key="1">
    <source>
        <dbReference type="ARBA" id="ARBA00009809"/>
    </source>
</evidence>
<comment type="similarity">
    <text evidence="1">Belongs to the glycosyl hydrolase 35 family.</text>
</comment>
<proteinExistence type="inferred from homology"/>
<dbReference type="InterPro" id="IPR017853">
    <property type="entry name" value="GH"/>
</dbReference>
<dbReference type="PANTHER" id="PTHR23421">
    <property type="entry name" value="BETA-GALACTOSIDASE RELATED"/>
    <property type="match status" value="1"/>
</dbReference>
<protein>
    <submittedName>
        <fullName evidence="4">Glycoside hydrolase 35 catalytic domain-containing protein</fullName>
    </submittedName>
</protein>
<dbReference type="GO" id="GO:0005975">
    <property type="term" value="P:carbohydrate metabolic process"/>
    <property type="evidence" value="ECO:0007669"/>
    <property type="project" value="InterPro"/>
</dbReference>
<dbReference type="SUPFAM" id="SSF51445">
    <property type="entry name" value="(Trans)glycosidases"/>
    <property type="match status" value="1"/>
</dbReference>